<feature type="domain" description="VOC" evidence="1">
    <location>
        <begin position="159"/>
        <end position="284"/>
    </location>
</feature>
<dbReference type="RefSeq" id="WP_343130433.1">
    <property type="nucleotide sequence ID" value="NZ_JBCITK010000001.1"/>
</dbReference>
<dbReference type="PROSITE" id="PS51819">
    <property type="entry name" value="VOC"/>
    <property type="match status" value="2"/>
</dbReference>
<sequence length="326" mass="36647">MNILPLKGIHHVSAITANAQENLHFYTEILGMRLVKKTVNQDDTSVYHLFYADERGNPGTDLTFFEIPHAGTTYEGTNSISMTSLRVATDQALDFWVERLEQFDVKHEGISEESGRKTLAFRDFEGQRLQFVSDEHNEGVAGGKPWDKSPVPAEKGVIGLGPVRLTVSRPDVTARILVDVMGFREVRSYEEKGITPAIRVFETGEGGTGAEIHLLERNDLQRERPGRGSVHHVAFRVENQDELNKWVEHISASGLPNSGFVERYYFRSLYFREANGILFELATDGPGFEGDEPFETLGENLALPPYLENQREKIEATIKPLDTKKA</sequence>
<proteinExistence type="predicted"/>
<keyword evidence="2" id="KW-0223">Dioxygenase</keyword>
<evidence type="ECO:0000313" key="2">
    <source>
        <dbReference type="EMBL" id="MEN0643527.1"/>
    </source>
</evidence>
<dbReference type="InterPro" id="IPR037523">
    <property type="entry name" value="VOC_core"/>
</dbReference>
<dbReference type="PANTHER" id="PTHR36110:SF4">
    <property type="entry name" value="RING-CLEAVING DIOXYGENASE MHQA-RELATED"/>
    <property type="match status" value="1"/>
</dbReference>
<name>A0ABU9VI16_9BACI</name>
<keyword evidence="2" id="KW-0560">Oxidoreductase</keyword>
<evidence type="ECO:0000259" key="1">
    <source>
        <dbReference type="PROSITE" id="PS51819"/>
    </source>
</evidence>
<accession>A0ABU9VI16</accession>
<dbReference type="InterPro" id="IPR029068">
    <property type="entry name" value="Glyas_Bleomycin-R_OHBP_Dase"/>
</dbReference>
<keyword evidence="3" id="KW-1185">Reference proteome</keyword>
<dbReference type="EMBL" id="JBCITK010000001">
    <property type="protein sequence ID" value="MEN0643527.1"/>
    <property type="molecule type" value="Genomic_DNA"/>
</dbReference>
<feature type="domain" description="VOC" evidence="1">
    <location>
        <begin position="8"/>
        <end position="134"/>
    </location>
</feature>
<dbReference type="Proteomes" id="UP001418796">
    <property type="component" value="Unassembled WGS sequence"/>
</dbReference>
<dbReference type="CDD" id="cd08347">
    <property type="entry name" value="PcpA_C_like"/>
    <property type="match status" value="1"/>
</dbReference>
<reference evidence="2 3" key="1">
    <citation type="submission" date="2024-03" db="EMBL/GenBank/DDBJ databases">
        <title>Bacilli Hybrid Assemblies.</title>
        <authorList>
            <person name="Kovac J."/>
        </authorList>
    </citation>
    <scope>NUCLEOTIDE SEQUENCE [LARGE SCALE GENOMIC DNA]</scope>
    <source>
        <strain evidence="2 3">FSL R7-0666</strain>
    </source>
</reference>
<dbReference type="PANTHER" id="PTHR36110">
    <property type="entry name" value="RING-CLEAVING DIOXYGENASE MHQE-RELATED"/>
    <property type="match status" value="1"/>
</dbReference>
<dbReference type="InterPro" id="IPR052537">
    <property type="entry name" value="Extradiol_RC_dioxygenase"/>
</dbReference>
<comment type="caution">
    <text evidence="2">The sequence shown here is derived from an EMBL/GenBank/DDBJ whole genome shotgun (WGS) entry which is preliminary data.</text>
</comment>
<organism evidence="2 3">
    <name type="scientific">Alkalicoccobacillus gibsonii</name>
    <dbReference type="NCBI Taxonomy" id="79881"/>
    <lineage>
        <taxon>Bacteria</taxon>
        <taxon>Bacillati</taxon>
        <taxon>Bacillota</taxon>
        <taxon>Bacilli</taxon>
        <taxon>Bacillales</taxon>
        <taxon>Bacillaceae</taxon>
        <taxon>Alkalicoccobacillus</taxon>
    </lineage>
</organism>
<dbReference type="GO" id="GO:0051213">
    <property type="term" value="F:dioxygenase activity"/>
    <property type="evidence" value="ECO:0007669"/>
    <property type="project" value="UniProtKB-KW"/>
</dbReference>
<dbReference type="SUPFAM" id="SSF54593">
    <property type="entry name" value="Glyoxalase/Bleomycin resistance protein/Dihydroxybiphenyl dioxygenase"/>
    <property type="match status" value="1"/>
</dbReference>
<gene>
    <name evidence="2" type="ORF">MKY91_10250</name>
</gene>
<dbReference type="InterPro" id="IPR004360">
    <property type="entry name" value="Glyas_Fos-R_dOase_dom"/>
</dbReference>
<dbReference type="Pfam" id="PF00903">
    <property type="entry name" value="Glyoxalase"/>
    <property type="match status" value="2"/>
</dbReference>
<evidence type="ECO:0000313" key="3">
    <source>
        <dbReference type="Proteomes" id="UP001418796"/>
    </source>
</evidence>
<dbReference type="Gene3D" id="3.10.180.10">
    <property type="entry name" value="2,3-Dihydroxybiphenyl 1,2-Dioxygenase, domain 1"/>
    <property type="match status" value="2"/>
</dbReference>
<protein>
    <submittedName>
        <fullName evidence="2">Ring-cleaving dioxygenase</fullName>
    </submittedName>
</protein>